<accession>A0ABQ7JKI4</accession>
<dbReference type="EMBL" id="JAAAIM010001525">
    <property type="protein sequence ID" value="KAG0277759.1"/>
    <property type="molecule type" value="Genomic_DNA"/>
</dbReference>
<sequence>MLAELAAAKERDEEMHRLQQQTIDRLIVAQQRLEAILVQNYELHEYPIPRLFVILPDSYEKWDPRNFMAEKFRLFFLCECGDHCKSESRINTSSGHVTIAAAASSTPIPVNNSIHLAKHEGYELSRPKEFFDQYGPYVLGMLRILKHCLAVATVVAPAVALAESGVKDVMDGVKSISERTMEAVNMSIGFLEQKLDENAAADEVAATKGVAQAEEDMFSGLAALEGADLRRLDSFLRKKDADKILGNLYRITTEKGHVKW</sequence>
<organism evidence="1 2">
    <name type="scientific">Linnemannia gamsii</name>
    <dbReference type="NCBI Taxonomy" id="64522"/>
    <lineage>
        <taxon>Eukaryota</taxon>
        <taxon>Fungi</taxon>
        <taxon>Fungi incertae sedis</taxon>
        <taxon>Mucoromycota</taxon>
        <taxon>Mortierellomycotina</taxon>
        <taxon>Mortierellomycetes</taxon>
        <taxon>Mortierellales</taxon>
        <taxon>Mortierellaceae</taxon>
        <taxon>Linnemannia</taxon>
    </lineage>
</organism>
<protein>
    <submittedName>
        <fullName evidence="1">Uncharacterized protein</fullName>
    </submittedName>
</protein>
<evidence type="ECO:0000313" key="1">
    <source>
        <dbReference type="EMBL" id="KAG0277759.1"/>
    </source>
</evidence>
<name>A0ABQ7JKI4_9FUNG</name>
<evidence type="ECO:0000313" key="2">
    <source>
        <dbReference type="Proteomes" id="UP001194696"/>
    </source>
</evidence>
<proteinExistence type="predicted"/>
<reference evidence="1 2" key="1">
    <citation type="journal article" date="2020" name="Fungal Divers.">
        <title>Resolving the Mortierellaceae phylogeny through synthesis of multi-gene phylogenetics and phylogenomics.</title>
        <authorList>
            <person name="Vandepol N."/>
            <person name="Liber J."/>
            <person name="Desiro A."/>
            <person name="Na H."/>
            <person name="Kennedy M."/>
            <person name="Barry K."/>
            <person name="Grigoriev I.V."/>
            <person name="Miller A.N."/>
            <person name="O'Donnell K."/>
            <person name="Stajich J.E."/>
            <person name="Bonito G."/>
        </authorList>
    </citation>
    <scope>NUCLEOTIDE SEQUENCE [LARGE SCALE GENOMIC DNA]</scope>
    <source>
        <strain evidence="1 2">AD045</strain>
    </source>
</reference>
<feature type="non-terminal residue" evidence="1">
    <location>
        <position position="260"/>
    </location>
</feature>
<comment type="caution">
    <text evidence="1">The sequence shown here is derived from an EMBL/GenBank/DDBJ whole genome shotgun (WGS) entry which is preliminary data.</text>
</comment>
<keyword evidence="2" id="KW-1185">Reference proteome</keyword>
<gene>
    <name evidence="1" type="ORF">BGZ96_002724</name>
</gene>
<dbReference type="Proteomes" id="UP001194696">
    <property type="component" value="Unassembled WGS sequence"/>
</dbReference>